<accession>A0A7W6MMC2</accession>
<feature type="domain" description="HTH-like" evidence="1">
    <location>
        <begin position="11"/>
        <end position="65"/>
    </location>
</feature>
<sequence length="67" mass="7455">MNVASLCDAAEALLAAAYVGARPTYGYRRVTALLNRELRLQGKPTVNAKQVLRIMQHHGLRLKRHTA</sequence>
<comment type="caution">
    <text evidence="2">The sequence shown here is derived from an EMBL/GenBank/DDBJ whole genome shotgun (WGS) entry which is preliminary data.</text>
</comment>
<dbReference type="AlphaFoldDB" id="A0A7W6MMC2"/>
<dbReference type="InterPro" id="IPR025948">
    <property type="entry name" value="HTH-like_dom"/>
</dbReference>
<dbReference type="Pfam" id="PF13276">
    <property type="entry name" value="HTH_21"/>
    <property type="match status" value="1"/>
</dbReference>
<evidence type="ECO:0000313" key="3">
    <source>
        <dbReference type="Proteomes" id="UP000542776"/>
    </source>
</evidence>
<proteinExistence type="predicted"/>
<evidence type="ECO:0000313" key="2">
    <source>
        <dbReference type="EMBL" id="MBB4000634.1"/>
    </source>
</evidence>
<protein>
    <recommendedName>
        <fullName evidence="1">HTH-like domain-containing protein</fullName>
    </recommendedName>
</protein>
<dbReference type="Proteomes" id="UP000542776">
    <property type="component" value="Unassembled WGS sequence"/>
</dbReference>
<organism evidence="2 3">
    <name type="scientific">Aureimonas pseudogalii</name>
    <dbReference type="NCBI Taxonomy" id="1744844"/>
    <lineage>
        <taxon>Bacteria</taxon>
        <taxon>Pseudomonadati</taxon>
        <taxon>Pseudomonadota</taxon>
        <taxon>Alphaproteobacteria</taxon>
        <taxon>Hyphomicrobiales</taxon>
        <taxon>Aurantimonadaceae</taxon>
        <taxon>Aureimonas</taxon>
    </lineage>
</organism>
<gene>
    <name evidence="2" type="ORF">GGR04_004514</name>
</gene>
<evidence type="ECO:0000259" key="1">
    <source>
        <dbReference type="Pfam" id="PF13276"/>
    </source>
</evidence>
<name>A0A7W6MMC2_9HYPH</name>
<dbReference type="EMBL" id="JACIEK010000024">
    <property type="protein sequence ID" value="MBB4000634.1"/>
    <property type="molecule type" value="Genomic_DNA"/>
</dbReference>
<reference evidence="2 3" key="1">
    <citation type="submission" date="2020-08" db="EMBL/GenBank/DDBJ databases">
        <title>Genomic Encyclopedia of Type Strains, Phase IV (KMG-IV): sequencing the most valuable type-strain genomes for metagenomic binning, comparative biology and taxonomic classification.</title>
        <authorList>
            <person name="Goeker M."/>
        </authorList>
    </citation>
    <scope>NUCLEOTIDE SEQUENCE [LARGE SCALE GENOMIC DNA]</scope>
    <source>
        <strain evidence="2 3">DSM 102238</strain>
    </source>
</reference>
<keyword evidence="3" id="KW-1185">Reference proteome</keyword>